<evidence type="ECO:0000313" key="2">
    <source>
        <dbReference type="Proteomes" id="UP001226434"/>
    </source>
</evidence>
<protein>
    <submittedName>
        <fullName evidence="1">DUF2851 family protein</fullName>
    </submittedName>
</protein>
<comment type="caution">
    <text evidence="1">The sequence shown here is derived from an EMBL/GenBank/DDBJ whole genome shotgun (WGS) entry which is preliminary data.</text>
</comment>
<reference evidence="1 2" key="1">
    <citation type="submission" date="2023-05" db="EMBL/GenBank/DDBJ databases">
        <title>Genome sequence of Pinibacter sp. MAH-24.</title>
        <authorList>
            <person name="Huq M.A."/>
        </authorList>
    </citation>
    <scope>NUCLEOTIDE SEQUENCE [LARGE SCALE GENOMIC DNA]</scope>
    <source>
        <strain evidence="1 2">MAH-24</strain>
    </source>
</reference>
<dbReference type="Proteomes" id="UP001226434">
    <property type="component" value="Unassembled WGS sequence"/>
</dbReference>
<name>A0ABT6REP8_9BACT</name>
<accession>A0ABT6REP8</accession>
<organism evidence="1 2">
    <name type="scientific">Pinibacter soli</name>
    <dbReference type="NCBI Taxonomy" id="3044211"/>
    <lineage>
        <taxon>Bacteria</taxon>
        <taxon>Pseudomonadati</taxon>
        <taxon>Bacteroidota</taxon>
        <taxon>Chitinophagia</taxon>
        <taxon>Chitinophagales</taxon>
        <taxon>Chitinophagaceae</taxon>
        <taxon>Pinibacter</taxon>
    </lineage>
</organism>
<dbReference type="RefSeq" id="WP_282335161.1">
    <property type="nucleotide sequence ID" value="NZ_JASBRG010000007.1"/>
</dbReference>
<evidence type="ECO:0000313" key="1">
    <source>
        <dbReference type="EMBL" id="MDI3321056.1"/>
    </source>
</evidence>
<sequence length="420" mass="49103">MTERLLHFIWQFQYFNRSQLQTEQGESITVIAPGIYNTNQGADFLQAKLKIGNVLWAGNIELHIKASDWNKHAHDNDPNYRNIILHVVWENDLQLAGMPVLVLQHRVSSILLNRYQHLMEQQGFVPCGNSLQQVREIIWLTWKDRLFVERMERKTLHIHSLLQQSKSHWEEVCWWLVARNFGIKVNADAFEIVARSVSINILAKHKNSIQQLEALLLGQAGFLENDFEESYPQMLQKEYRHLSKKYSLQRPQVQIHFLRMRPPSFPTVRLAQLAAFIQSSNHLFSQLLDAETIDDLLVLFNVTANDYWHYHYKFDDPTAYQPKNLGKGTIINIIINTIAPLLFAYDSFHSLEIHKERVLKWMQQLPAENNTIMEKFEEHGVKNSCAFDSQSLIELKTQYCESRRCLSCSIGNVLLKFTEC</sequence>
<proteinExistence type="predicted"/>
<gene>
    <name evidence="1" type="ORF">QJ048_14785</name>
</gene>
<dbReference type="InterPro" id="IPR021272">
    <property type="entry name" value="DUF2851"/>
</dbReference>
<keyword evidence="2" id="KW-1185">Reference proteome</keyword>
<dbReference type="Pfam" id="PF11013">
    <property type="entry name" value="DUF2851"/>
    <property type="match status" value="1"/>
</dbReference>
<dbReference type="EMBL" id="JASBRG010000007">
    <property type="protein sequence ID" value="MDI3321056.1"/>
    <property type="molecule type" value="Genomic_DNA"/>
</dbReference>